<reference evidence="2 3" key="2">
    <citation type="journal article" date="2011" name="Mol. Biol. Evol.">
        <title>Unity in variety--the pan-genome of the Chlamydiae.</title>
        <authorList>
            <person name="Collingro A."/>
            <person name="Tischler P."/>
            <person name="Weinmaier T."/>
            <person name="Penz T."/>
            <person name="Heinz E."/>
            <person name="Brunham R.C."/>
            <person name="Read T.D."/>
            <person name="Bavoil P.M."/>
            <person name="Sachse K."/>
            <person name="Kahane S."/>
            <person name="Friedman M.G."/>
            <person name="Rattei T."/>
            <person name="Myers G.S."/>
            <person name="Horn M."/>
        </authorList>
    </citation>
    <scope>NUCLEOTIDE SEQUENCE [LARGE SCALE GENOMIC DNA]</scope>
    <source>
        <strain evidence="3">ATCC VR-1471 / Z</strain>
    </source>
</reference>
<proteinExistence type="predicted"/>
<dbReference type="Proteomes" id="UP000000496">
    <property type="component" value="Chromosome gsn.131"/>
</dbReference>
<keyword evidence="1" id="KW-0472">Membrane</keyword>
<reference key="1">
    <citation type="journal article" date="2011" name="Mol. Biol. Evol.">
        <title>Unity in variety -- the pan-genome of the Chlamydiae.</title>
        <authorList>
            <person name="Collingro A."/>
            <person name="Tischler P."/>
            <person name="Weinmaier T."/>
            <person name="Penz T."/>
            <person name="Heinz E."/>
            <person name="Brunham R.C."/>
            <person name="Read T.D."/>
            <person name="Bavoil P.M."/>
            <person name="Sachse K."/>
            <person name="Kahane S."/>
            <person name="Friedman M.G."/>
            <person name="Rattei T."/>
            <person name="Myers G.S.A."/>
            <person name="Horn M."/>
        </authorList>
    </citation>
    <scope>NUCLEOTIDE SEQUENCE</scope>
    <source>
        <strain>Z</strain>
    </source>
</reference>
<keyword evidence="1" id="KW-0812">Transmembrane</keyword>
<keyword evidence="3" id="KW-1185">Reference proteome</keyword>
<name>F8L3Y1_SIMNZ</name>
<gene>
    <name evidence="2" type="ordered locus">SNE_A21340</name>
</gene>
<dbReference type="RefSeq" id="WP_013944477.1">
    <property type="nucleotide sequence ID" value="NC_015713.1"/>
</dbReference>
<dbReference type="KEGG" id="sng:SNE_A21340"/>
<accession>F8L3Y1</accession>
<keyword evidence="1" id="KW-1133">Transmembrane helix</keyword>
<dbReference type="HOGENOM" id="CLU_1026357_0_0_0"/>
<dbReference type="STRING" id="331113.SNE_A21340"/>
<feature type="transmembrane region" description="Helical" evidence="1">
    <location>
        <begin position="205"/>
        <end position="229"/>
    </location>
</feature>
<organism evidence="2 3">
    <name type="scientific">Simkania negevensis (strain ATCC VR-1471 / DSM 27360 / Z)</name>
    <dbReference type="NCBI Taxonomy" id="331113"/>
    <lineage>
        <taxon>Bacteria</taxon>
        <taxon>Pseudomonadati</taxon>
        <taxon>Chlamydiota</taxon>
        <taxon>Chlamydiia</taxon>
        <taxon>Parachlamydiales</taxon>
        <taxon>Simkaniaceae</taxon>
        <taxon>Simkania</taxon>
    </lineage>
</organism>
<dbReference type="EMBL" id="FR872582">
    <property type="protein sequence ID" value="CCB90011.1"/>
    <property type="molecule type" value="Genomic_DNA"/>
</dbReference>
<evidence type="ECO:0000313" key="2">
    <source>
        <dbReference type="EMBL" id="CCB90011.1"/>
    </source>
</evidence>
<evidence type="ECO:0000313" key="3">
    <source>
        <dbReference type="Proteomes" id="UP000000496"/>
    </source>
</evidence>
<feature type="transmembrane region" description="Helical" evidence="1">
    <location>
        <begin position="241"/>
        <end position="262"/>
    </location>
</feature>
<sequence>MIDGVSPISVIDALVKGSDKAKIIAGNYKDLDGDYERLPLLILGCFCLLAGKFQNGIHLGERIINFWQLGDTISSLCDYWDIVELAQSSSRMVSCGWPLFTVLDLTSKGGQSEAFNIAKKTAPYACKTFSSLVNLFETLVDFGALKGMNIHKWKIAGSLAGGIGFSHTLYTEWNEDRSGVGLEIEESKRESYREQYAKQKMCDHTITICILVAKIIGFFSAIYALNGAGRIMQFIAAHKKDLLFGAYVTFTAAAIASTYYGLQLDQLKEEA</sequence>
<dbReference type="AlphaFoldDB" id="F8L3Y1"/>
<evidence type="ECO:0000256" key="1">
    <source>
        <dbReference type="SAM" id="Phobius"/>
    </source>
</evidence>
<protein>
    <submittedName>
        <fullName evidence="2">Uncharacterized protein</fullName>
    </submittedName>
</protein>